<dbReference type="AlphaFoldDB" id="V2XWZ2"/>
<dbReference type="EMBL" id="AWSO01001415">
    <property type="protein sequence ID" value="ESK83929.1"/>
    <property type="molecule type" value="Genomic_DNA"/>
</dbReference>
<name>V2XWZ2_MONRO</name>
<dbReference type="OrthoDB" id="3243178at2759"/>
<protein>
    <submittedName>
        <fullName evidence="1">Uncharacterized protein</fullName>
    </submittedName>
</protein>
<sequence>MGAFDIYCCFCAGPLEDARVAWLNFLNAGSNWPPKDGEWDNLPGYPVPTKPVDEIVTITPEDGKIWEDWVVVGPMWAESWVSPPACDSDGYGGVEVDGKETDEWNTNDEAFLRIHRHCLSFVCRRNSLTPRVLWESLYGSDADYKRFGENGNGLLYCVRYLDMTGRTGQFFGYAAQRSYDELKGPKPAEVYTWLDPESMEDTKWILADPNILPTPQTIGPSIVQAPETTSRRLFDVPELLNAMLDEIVCLSTQKADQEIQDSIVEVFDPPSAITAVRTLLSLAQVDRWFYRAIIRERQGYFLRVAQNFGWTLPCTPADWSKWPENLTPISSAISQDIDWRAYLLTCLRKEDVHVRSRWRLHRMAVQFARGVDGVYDSSWHWNAGQLGLKPSLEKPEAEEWEIQ</sequence>
<dbReference type="Proteomes" id="UP000017559">
    <property type="component" value="Unassembled WGS sequence"/>
</dbReference>
<dbReference type="KEGG" id="mrr:Moror_7547"/>
<organism evidence="1 2">
    <name type="scientific">Moniliophthora roreri (strain MCA 2997)</name>
    <name type="common">Cocoa frosty pod rot fungus</name>
    <name type="synonym">Crinipellis roreri</name>
    <dbReference type="NCBI Taxonomy" id="1381753"/>
    <lineage>
        <taxon>Eukaryota</taxon>
        <taxon>Fungi</taxon>
        <taxon>Dikarya</taxon>
        <taxon>Basidiomycota</taxon>
        <taxon>Agaricomycotina</taxon>
        <taxon>Agaricomycetes</taxon>
        <taxon>Agaricomycetidae</taxon>
        <taxon>Agaricales</taxon>
        <taxon>Marasmiineae</taxon>
        <taxon>Marasmiaceae</taxon>
        <taxon>Moniliophthora</taxon>
    </lineage>
</organism>
<accession>V2XWZ2</accession>
<proteinExistence type="predicted"/>
<keyword evidence="2" id="KW-1185">Reference proteome</keyword>
<evidence type="ECO:0000313" key="2">
    <source>
        <dbReference type="Proteomes" id="UP000017559"/>
    </source>
</evidence>
<gene>
    <name evidence="1" type="ORF">Moror_7547</name>
</gene>
<comment type="caution">
    <text evidence="1">The sequence shown here is derived from an EMBL/GenBank/DDBJ whole genome shotgun (WGS) entry which is preliminary data.</text>
</comment>
<dbReference type="HOGENOM" id="CLU_053376_0_0_1"/>
<reference evidence="1 2" key="1">
    <citation type="journal article" date="2014" name="BMC Genomics">
        <title>Genome and secretome analysis of the hemibiotrophic fungal pathogen, Moniliophthora roreri, which causes frosty pod rot disease of cacao: mechanisms of the biotrophic and necrotrophic phases.</title>
        <authorList>
            <person name="Meinhardt L.W."/>
            <person name="Costa G.G.L."/>
            <person name="Thomazella D.P.T."/>
            <person name="Teixeira P.J.P.L."/>
            <person name="Carazzolle M.F."/>
            <person name="Schuster S.C."/>
            <person name="Carlson J.E."/>
            <person name="Guiltinan M.J."/>
            <person name="Mieczkowski P."/>
            <person name="Farmer A."/>
            <person name="Ramaraj T."/>
            <person name="Crozier J."/>
            <person name="Davis R.E."/>
            <person name="Shao J."/>
            <person name="Melnick R.L."/>
            <person name="Pereira G.A.G."/>
            <person name="Bailey B.A."/>
        </authorList>
    </citation>
    <scope>NUCLEOTIDE SEQUENCE [LARGE SCALE GENOMIC DNA]</scope>
    <source>
        <strain evidence="1 2">MCA 2997</strain>
    </source>
</reference>
<evidence type="ECO:0000313" key="1">
    <source>
        <dbReference type="EMBL" id="ESK83929.1"/>
    </source>
</evidence>